<evidence type="ECO:0000313" key="5">
    <source>
        <dbReference type="EMBL" id="KKK52463.1"/>
    </source>
</evidence>
<organism evidence="5">
    <name type="scientific">marine sediment metagenome</name>
    <dbReference type="NCBI Taxonomy" id="412755"/>
    <lineage>
        <taxon>unclassified sequences</taxon>
        <taxon>metagenomes</taxon>
        <taxon>ecological metagenomes</taxon>
    </lineage>
</organism>
<dbReference type="InterPro" id="IPR036388">
    <property type="entry name" value="WH-like_DNA-bd_sf"/>
</dbReference>
<name>A0A0F8W766_9ZZZZ</name>
<comment type="caution">
    <text evidence="5">The sequence shown here is derived from an EMBL/GenBank/DDBJ whole genome shotgun (WGS) entry which is preliminary data.</text>
</comment>
<keyword evidence="1" id="KW-0805">Transcription regulation</keyword>
<dbReference type="PROSITE" id="PS50043">
    <property type="entry name" value="HTH_LUXR_2"/>
    <property type="match status" value="1"/>
</dbReference>
<keyword evidence="3" id="KW-0804">Transcription</keyword>
<dbReference type="GO" id="GO:0003677">
    <property type="term" value="F:DNA binding"/>
    <property type="evidence" value="ECO:0007669"/>
    <property type="project" value="UniProtKB-KW"/>
</dbReference>
<gene>
    <name evidence="5" type="ORF">LCGC14_3104680</name>
</gene>
<evidence type="ECO:0000256" key="3">
    <source>
        <dbReference type="ARBA" id="ARBA00023163"/>
    </source>
</evidence>
<evidence type="ECO:0000259" key="4">
    <source>
        <dbReference type="PROSITE" id="PS50043"/>
    </source>
</evidence>
<protein>
    <recommendedName>
        <fullName evidence="4">HTH luxR-type domain-containing protein</fullName>
    </recommendedName>
</protein>
<dbReference type="Gene3D" id="1.10.10.10">
    <property type="entry name" value="Winged helix-like DNA-binding domain superfamily/Winged helix DNA-binding domain"/>
    <property type="match status" value="1"/>
</dbReference>
<evidence type="ECO:0000256" key="2">
    <source>
        <dbReference type="ARBA" id="ARBA00023125"/>
    </source>
</evidence>
<dbReference type="EMBL" id="LAZR01067005">
    <property type="protein sequence ID" value="KKK52463.1"/>
    <property type="molecule type" value="Genomic_DNA"/>
</dbReference>
<dbReference type="PANTHER" id="PTHR44688:SF16">
    <property type="entry name" value="DNA-BINDING TRANSCRIPTIONAL ACTIVATOR DEVR_DOSR"/>
    <property type="match status" value="1"/>
</dbReference>
<dbReference type="AlphaFoldDB" id="A0A0F8W766"/>
<dbReference type="Pfam" id="PF00196">
    <property type="entry name" value="GerE"/>
    <property type="match status" value="1"/>
</dbReference>
<dbReference type="PANTHER" id="PTHR44688">
    <property type="entry name" value="DNA-BINDING TRANSCRIPTIONAL ACTIVATOR DEVR_DOSR"/>
    <property type="match status" value="1"/>
</dbReference>
<dbReference type="CDD" id="cd06170">
    <property type="entry name" value="LuxR_C_like"/>
    <property type="match status" value="1"/>
</dbReference>
<dbReference type="InterPro" id="IPR000792">
    <property type="entry name" value="Tscrpt_reg_LuxR_C"/>
</dbReference>
<accession>A0A0F8W766</accession>
<evidence type="ECO:0000256" key="1">
    <source>
        <dbReference type="ARBA" id="ARBA00023015"/>
    </source>
</evidence>
<dbReference type="PRINTS" id="PR00038">
    <property type="entry name" value="HTHLUXR"/>
</dbReference>
<dbReference type="InterPro" id="IPR016032">
    <property type="entry name" value="Sig_transdc_resp-reg_C-effctor"/>
</dbReference>
<feature type="domain" description="HTH luxR-type" evidence="4">
    <location>
        <begin position="56"/>
        <end position="121"/>
    </location>
</feature>
<sequence>MGDFSEEAFVKIVAVNGNFKYGYIQKVQEKGYHLLICLHEEGTSAFEYELASGTMAEEWDKMLSEIEKKIITLLAQGLSTKEMATTISLSPITIRAHLRTLRLKLQMENRQQLIAFAQGINKHLEGVK</sequence>
<reference evidence="5" key="1">
    <citation type="journal article" date="2015" name="Nature">
        <title>Complex archaea that bridge the gap between prokaryotes and eukaryotes.</title>
        <authorList>
            <person name="Spang A."/>
            <person name="Saw J.H."/>
            <person name="Jorgensen S.L."/>
            <person name="Zaremba-Niedzwiedzka K."/>
            <person name="Martijn J."/>
            <person name="Lind A.E."/>
            <person name="van Eijk R."/>
            <person name="Schleper C."/>
            <person name="Guy L."/>
            <person name="Ettema T.J."/>
        </authorList>
    </citation>
    <scope>NUCLEOTIDE SEQUENCE</scope>
</reference>
<proteinExistence type="predicted"/>
<keyword evidence="2" id="KW-0238">DNA-binding</keyword>
<dbReference type="SUPFAM" id="SSF46894">
    <property type="entry name" value="C-terminal effector domain of the bipartite response regulators"/>
    <property type="match status" value="1"/>
</dbReference>
<dbReference type="GO" id="GO:0006355">
    <property type="term" value="P:regulation of DNA-templated transcription"/>
    <property type="evidence" value="ECO:0007669"/>
    <property type="project" value="InterPro"/>
</dbReference>
<dbReference type="SMART" id="SM00421">
    <property type="entry name" value="HTH_LUXR"/>
    <property type="match status" value="1"/>
</dbReference>